<evidence type="ECO:0000256" key="4">
    <source>
        <dbReference type="ARBA" id="ARBA00022692"/>
    </source>
</evidence>
<keyword evidence="2" id="KW-0813">Transport</keyword>
<dbReference type="GO" id="GO:0007602">
    <property type="term" value="P:phototransduction"/>
    <property type="evidence" value="ECO:0007669"/>
    <property type="project" value="TreeGrafter"/>
</dbReference>
<organism evidence="11">
    <name type="scientific">Armadillidium vulgare clopovirus</name>
    <dbReference type="NCBI Taxonomy" id="2984284"/>
    <lineage>
        <taxon>Viruses</taxon>
        <taxon>Viruses incertae sedis</taxon>
        <taxon>Naldaviricetes</taxon>
        <taxon>Nimaviridae</taxon>
    </lineage>
</organism>
<protein>
    <submittedName>
        <fullName evidence="11">Innexin-like protein</fullName>
    </submittedName>
</protein>
<dbReference type="GO" id="GO:0005243">
    <property type="term" value="F:gap junction channel activity"/>
    <property type="evidence" value="ECO:0007669"/>
    <property type="project" value="TreeGrafter"/>
</dbReference>
<reference evidence="11" key="1">
    <citation type="submission" date="2022-10" db="EMBL/GenBank/DDBJ databases">
        <title>Genome sequences of endogenous nimaviruses in decapod crustaceans.</title>
        <authorList>
            <person name="Kawato S."/>
            <person name="Nozaki R."/>
            <person name="Kondo H."/>
            <person name="Hirono I."/>
        </authorList>
    </citation>
    <scope>NUCLEOTIDE SEQUENCE</scope>
    <source>
        <strain evidence="11">TUMSAT20210906</strain>
    </source>
</reference>
<evidence type="ECO:0000256" key="2">
    <source>
        <dbReference type="ARBA" id="ARBA00022448"/>
    </source>
</evidence>
<feature type="region of interest" description="Disordered" evidence="9">
    <location>
        <begin position="204"/>
        <end position="277"/>
    </location>
</feature>
<dbReference type="InterPro" id="IPR000990">
    <property type="entry name" value="Innexin"/>
</dbReference>
<evidence type="ECO:0000256" key="1">
    <source>
        <dbReference type="ARBA" id="ARBA00004651"/>
    </source>
</evidence>
<keyword evidence="5 10" id="KW-1133">Transmembrane helix</keyword>
<sequence>MSSKKKDRTNYVNIPIIENASKILMKLMRKRKRNGRAAEIEKLLYESVIIKLHYKISSLIFLILFLSISCSWYYDSFLSCVSHFNALESITEQYILNICLSYSFTEEKEKEEEHETKKNFLLFYKWIPFALIISAALNFISLRGVKRKLLFIEDDDSFLAFINHFYSPLTNVPPSSKEKISNQQLLATDDVKSRVAVVSFPSSFEKNGKGGRKEENFSDSVGREENMKEKTITTGEAAGGGEEEEEERGDLFGRKQKVGGGEEESGAPREMFFSSPSTDDEEEEYLYADENNYCKTCVQTFLINWNGYSQIFYNYFFSIIFCLCLDVFIFFFINFCLQGKFWNYGFATFPYAKRVINFDDPMSKTFPPFVKCVMFQNSFLIMSGRVEEYGCHFTLMELYEKLFLFLWFWLIFLFSITFIYLSFILTTVWIIPPIRNWILAGKFKREREKKITIIGERDYYSSTLDQFLKLTSIGESVVLNCMLELFSKRRNAHFERFCNLLINQKTITILKTIRNPVDKMLYFEKFKFNNKNSPTVFKDV</sequence>
<keyword evidence="8" id="KW-0407">Ion channel</keyword>
<evidence type="ECO:0000256" key="10">
    <source>
        <dbReference type="SAM" id="Phobius"/>
    </source>
</evidence>
<dbReference type="PROSITE" id="PS51013">
    <property type="entry name" value="PANNEXIN"/>
    <property type="match status" value="1"/>
</dbReference>
<keyword evidence="6" id="KW-0406">Ion transport</keyword>
<keyword evidence="3" id="KW-1003">Cell membrane</keyword>
<evidence type="ECO:0000256" key="8">
    <source>
        <dbReference type="ARBA" id="ARBA00023303"/>
    </source>
</evidence>
<keyword evidence="4 10" id="KW-0812">Transmembrane</keyword>
<feature type="transmembrane region" description="Helical" evidence="10">
    <location>
        <begin position="406"/>
        <end position="431"/>
    </location>
</feature>
<comment type="subcellular location">
    <subcellularLocation>
        <location evidence="1">Cell membrane</location>
        <topology evidence="1">Multi-pass membrane protein</topology>
    </subcellularLocation>
</comment>
<accession>A0A9C7CG58</accession>
<dbReference type="Pfam" id="PF00876">
    <property type="entry name" value="Innexin"/>
    <property type="match status" value="2"/>
</dbReference>
<evidence type="ECO:0000256" key="7">
    <source>
        <dbReference type="ARBA" id="ARBA00023136"/>
    </source>
</evidence>
<evidence type="ECO:0000313" key="11">
    <source>
        <dbReference type="EMBL" id="BDT63315.1"/>
    </source>
</evidence>
<feature type="transmembrane region" description="Helical" evidence="10">
    <location>
        <begin position="312"/>
        <end position="333"/>
    </location>
</feature>
<name>A0A9C7CG58_9VIRU</name>
<evidence type="ECO:0000256" key="3">
    <source>
        <dbReference type="ARBA" id="ARBA00022475"/>
    </source>
</evidence>
<dbReference type="GO" id="GO:0005886">
    <property type="term" value="C:plasma membrane"/>
    <property type="evidence" value="ECO:0007669"/>
    <property type="project" value="UniProtKB-SubCell"/>
</dbReference>
<keyword evidence="7 10" id="KW-0472">Membrane</keyword>
<feature type="transmembrane region" description="Helical" evidence="10">
    <location>
        <begin position="123"/>
        <end position="142"/>
    </location>
</feature>
<dbReference type="EMBL" id="LC738883">
    <property type="protein sequence ID" value="BDT63315.1"/>
    <property type="molecule type" value="Genomic_DNA"/>
</dbReference>
<dbReference type="GO" id="GO:0034220">
    <property type="term" value="P:monoatomic ion transmembrane transport"/>
    <property type="evidence" value="ECO:0007669"/>
    <property type="project" value="UniProtKB-KW"/>
</dbReference>
<feature type="transmembrane region" description="Helical" evidence="10">
    <location>
        <begin position="52"/>
        <end position="74"/>
    </location>
</feature>
<proteinExistence type="predicted"/>
<evidence type="ECO:0000256" key="9">
    <source>
        <dbReference type="SAM" id="MobiDB-lite"/>
    </source>
</evidence>
<dbReference type="PANTHER" id="PTHR11893">
    <property type="entry name" value="INNEXIN"/>
    <property type="match status" value="1"/>
</dbReference>
<feature type="compositionally biased region" description="Basic and acidic residues" evidence="9">
    <location>
        <begin position="206"/>
        <end position="231"/>
    </location>
</feature>
<evidence type="ECO:0000256" key="6">
    <source>
        <dbReference type="ARBA" id="ARBA00023065"/>
    </source>
</evidence>
<dbReference type="PANTHER" id="PTHR11893:SF41">
    <property type="entry name" value="INNEXIN INX2"/>
    <property type="match status" value="1"/>
</dbReference>
<evidence type="ECO:0000256" key="5">
    <source>
        <dbReference type="ARBA" id="ARBA00022989"/>
    </source>
</evidence>